<dbReference type="Gene3D" id="2.115.10.20">
    <property type="entry name" value="Glycosyl hydrolase domain, family 43"/>
    <property type="match status" value="1"/>
</dbReference>
<accession>A0ABP3XTR6</accession>
<protein>
    <submittedName>
        <fullName evidence="1">Uncharacterized protein</fullName>
    </submittedName>
</protein>
<gene>
    <name evidence="1" type="ORF">GCM10009117_08850</name>
</gene>
<keyword evidence="2" id="KW-1185">Reference proteome</keyword>
<organism evidence="1 2">
    <name type="scientific">Gangjinia marincola</name>
    <dbReference type="NCBI Taxonomy" id="578463"/>
    <lineage>
        <taxon>Bacteria</taxon>
        <taxon>Pseudomonadati</taxon>
        <taxon>Bacteroidota</taxon>
        <taxon>Flavobacteriia</taxon>
        <taxon>Flavobacteriales</taxon>
        <taxon>Flavobacteriaceae</taxon>
        <taxon>Gangjinia</taxon>
    </lineage>
</organism>
<dbReference type="InterPro" id="IPR023296">
    <property type="entry name" value="Glyco_hydro_beta-prop_sf"/>
</dbReference>
<evidence type="ECO:0000313" key="2">
    <source>
        <dbReference type="Proteomes" id="UP001500507"/>
    </source>
</evidence>
<dbReference type="Proteomes" id="UP001500507">
    <property type="component" value="Unassembled WGS sequence"/>
</dbReference>
<reference evidence="2" key="1">
    <citation type="journal article" date="2019" name="Int. J. Syst. Evol. Microbiol.">
        <title>The Global Catalogue of Microorganisms (GCM) 10K type strain sequencing project: providing services to taxonomists for standard genome sequencing and annotation.</title>
        <authorList>
            <consortium name="The Broad Institute Genomics Platform"/>
            <consortium name="The Broad Institute Genome Sequencing Center for Infectious Disease"/>
            <person name="Wu L."/>
            <person name="Ma J."/>
        </authorList>
    </citation>
    <scope>NUCLEOTIDE SEQUENCE [LARGE SCALE GENOMIC DNA]</scope>
    <source>
        <strain evidence="2">JCM 16082</strain>
    </source>
</reference>
<dbReference type="SUPFAM" id="SSF75005">
    <property type="entry name" value="Arabinanase/levansucrase/invertase"/>
    <property type="match status" value="1"/>
</dbReference>
<name>A0ABP3XTR6_9FLAO</name>
<comment type="caution">
    <text evidence="1">The sequence shown here is derived from an EMBL/GenBank/DDBJ whole genome shotgun (WGS) entry which is preliminary data.</text>
</comment>
<proteinExistence type="predicted"/>
<sequence>MAFVFLSCEDESDQALDTTQWKRETAPVLRDSIDGINYQVASDPHVFMENGTLNMIYTGDADGIPSIKLATGNALNNWTIEKTLLGSLGPSGLDIYKETGFYRKSSTGKHQIYYIGYNDEDAYESQIFLAEADELEGPYVQQDAPLVSKGLLAGKNVYSITSPSVVEHEGKLYMAFIGWNDSPENVTEVWIIGATSTDQGHSWSDFQLVDTRIGMEGQVTKTTDNRFIAVRTGEYEDKEAIFYSSALHPFGPWMEKEDPILIQAGAPFEKDQIIAPQIFIVPETGEEILFYTGADQSLGWWVMMARE</sequence>
<dbReference type="EMBL" id="BAAAFG010000005">
    <property type="protein sequence ID" value="GAA0871739.1"/>
    <property type="molecule type" value="Genomic_DNA"/>
</dbReference>
<evidence type="ECO:0000313" key="1">
    <source>
        <dbReference type="EMBL" id="GAA0871739.1"/>
    </source>
</evidence>